<dbReference type="InterPro" id="IPR010809">
    <property type="entry name" value="FliD_C"/>
</dbReference>
<keyword evidence="3" id="KW-0175">Coiled coil</keyword>
<evidence type="ECO:0000256" key="2">
    <source>
        <dbReference type="ARBA" id="ARBA00011255"/>
    </source>
</evidence>
<keyword evidence="9" id="KW-0966">Cell projection</keyword>
<feature type="region of interest" description="Disordered" evidence="6">
    <location>
        <begin position="355"/>
        <end position="375"/>
    </location>
</feature>
<dbReference type="RefSeq" id="WP_097208065.1">
    <property type="nucleotide sequence ID" value="NZ_JACHXB010000001.1"/>
</dbReference>
<dbReference type="OrthoDB" id="5241527at2"/>
<dbReference type="PANTHER" id="PTHR30288:SF0">
    <property type="entry name" value="FLAGELLAR HOOK-ASSOCIATED PROTEIN 2"/>
    <property type="match status" value="1"/>
</dbReference>
<reference evidence="9 10" key="1">
    <citation type="submission" date="2017-09" db="EMBL/GenBank/DDBJ databases">
        <authorList>
            <person name="Ehlers B."/>
            <person name="Leendertz F.H."/>
        </authorList>
    </citation>
    <scope>NUCLEOTIDE SEQUENCE [LARGE SCALE GENOMIC DNA]</scope>
    <source>
        <strain evidence="9 10">DSM 46844</strain>
    </source>
</reference>
<gene>
    <name evidence="9" type="ORF">SAMN06893097_109220</name>
</gene>
<evidence type="ECO:0000313" key="10">
    <source>
        <dbReference type="Proteomes" id="UP000219514"/>
    </source>
</evidence>
<keyword evidence="9" id="KW-0282">Flagellum</keyword>
<organism evidence="9 10">
    <name type="scientific">Geodermatophilus sabuli</name>
    <dbReference type="NCBI Taxonomy" id="1564158"/>
    <lineage>
        <taxon>Bacteria</taxon>
        <taxon>Bacillati</taxon>
        <taxon>Actinomycetota</taxon>
        <taxon>Actinomycetes</taxon>
        <taxon>Geodermatophilales</taxon>
        <taxon>Geodermatophilaceae</taxon>
        <taxon>Geodermatophilus</taxon>
    </lineage>
</organism>
<feature type="domain" description="Flagellar hook-associated protein 2 N-terminal" evidence="7">
    <location>
        <begin position="8"/>
        <end position="104"/>
    </location>
</feature>
<evidence type="ECO:0000256" key="3">
    <source>
        <dbReference type="ARBA" id="ARBA00023054"/>
    </source>
</evidence>
<dbReference type="PANTHER" id="PTHR30288">
    <property type="entry name" value="FLAGELLAR CAP/ASSEMBLY PROTEIN FLID"/>
    <property type="match status" value="1"/>
</dbReference>
<dbReference type="GO" id="GO:0007155">
    <property type="term" value="P:cell adhesion"/>
    <property type="evidence" value="ECO:0007669"/>
    <property type="project" value="InterPro"/>
</dbReference>
<evidence type="ECO:0000259" key="7">
    <source>
        <dbReference type="Pfam" id="PF02465"/>
    </source>
</evidence>
<dbReference type="InterPro" id="IPR003481">
    <property type="entry name" value="FliD_N"/>
</dbReference>
<keyword evidence="5" id="KW-0964">Secreted</keyword>
<evidence type="ECO:0000256" key="1">
    <source>
        <dbReference type="ARBA" id="ARBA00009764"/>
    </source>
</evidence>
<dbReference type="Pfam" id="PF07195">
    <property type="entry name" value="FliD_C"/>
    <property type="match status" value="1"/>
</dbReference>
<dbReference type="Proteomes" id="UP000219514">
    <property type="component" value="Unassembled WGS sequence"/>
</dbReference>
<dbReference type="EMBL" id="OBDO01000009">
    <property type="protein sequence ID" value="SNX98140.1"/>
    <property type="molecule type" value="Genomic_DNA"/>
</dbReference>
<keyword evidence="4 5" id="KW-0975">Bacterial flagellum</keyword>
<dbReference type="GO" id="GO:0009424">
    <property type="term" value="C:bacterial-type flagellum hook"/>
    <property type="evidence" value="ECO:0007669"/>
    <property type="project" value="UniProtKB-UniRule"/>
</dbReference>
<keyword evidence="9" id="KW-0969">Cilium</keyword>
<evidence type="ECO:0000256" key="4">
    <source>
        <dbReference type="ARBA" id="ARBA00023143"/>
    </source>
</evidence>
<dbReference type="AlphaFoldDB" id="A0A285EGL3"/>
<comment type="subcellular location">
    <subcellularLocation>
        <location evidence="5">Secreted</location>
    </subcellularLocation>
    <subcellularLocation>
        <location evidence="5">Bacterial flagellum</location>
    </subcellularLocation>
</comment>
<comment type="similarity">
    <text evidence="1 5">Belongs to the FliD family.</text>
</comment>
<evidence type="ECO:0000256" key="6">
    <source>
        <dbReference type="SAM" id="MobiDB-lite"/>
    </source>
</evidence>
<dbReference type="GO" id="GO:0009421">
    <property type="term" value="C:bacterial-type flagellum filament cap"/>
    <property type="evidence" value="ECO:0007669"/>
    <property type="project" value="InterPro"/>
</dbReference>
<dbReference type="GO" id="GO:0071973">
    <property type="term" value="P:bacterial-type flagellum-dependent cell motility"/>
    <property type="evidence" value="ECO:0007669"/>
    <property type="project" value="TreeGrafter"/>
</dbReference>
<feature type="compositionally biased region" description="Low complexity" evidence="6">
    <location>
        <begin position="361"/>
        <end position="375"/>
    </location>
</feature>
<comment type="subunit">
    <text evidence="2 5">Homopentamer.</text>
</comment>
<evidence type="ECO:0000259" key="8">
    <source>
        <dbReference type="Pfam" id="PF07195"/>
    </source>
</evidence>
<name>A0A285EGL3_9ACTN</name>
<comment type="function">
    <text evidence="5">Required for morphogenesis and for the elongation of the flagellar filament by facilitating polymerization of the flagellin monomers at the tip of growing filament. Forms a capping structure, which prevents flagellin subunits (transported through the central channel of the flagellum) from leaking out without polymerization at the distal end.</text>
</comment>
<keyword evidence="10" id="KW-1185">Reference proteome</keyword>
<sequence length="468" mass="47986">MSVGGLVSGMDTQTIISQLMQIEANPQTLLKQRLSATQSQATAYRALNTRFDALRSAAEALTTDANAWKPAKATASSTTVTASASAGAAPGSVTFTVNNVATSHSVRSDKIWTVTGTQTAADLDYGATTLDITMGGTTTTLDLDRDGNGTATLAEAAAAINAKTELGLTATAVRVSPTEYRLQVATSKTGASSEFTVGAAGTFDPVTQGADAKLTVGTGPGAFTMTSSTNTFTGLLDGTVITVSEPAAAVTLKVAADPEALATKVAALVNAANGLLDSISSYTDYESTSAALKGDATLRQLSGQILDTVARALGSNGSLSVAGVELSKDGQHLDFDKATFVSKLTAEPALVQGLFTGTSRTNGPDGTAGTTDDVTTPTGLAARLAALAKTASDDTTGTLTLLAKGKDSTAEDLQDRIDAWDIRLELRRTTLTRQFTAMEVALSSLQNQSSWLSSQISSLPSWNTNSKS</sequence>
<proteinExistence type="inferred from homology"/>
<accession>A0A285EGL3</accession>
<dbReference type="Pfam" id="PF02465">
    <property type="entry name" value="FliD_N"/>
    <property type="match status" value="1"/>
</dbReference>
<evidence type="ECO:0000256" key="5">
    <source>
        <dbReference type="RuleBase" id="RU362066"/>
    </source>
</evidence>
<protein>
    <recommendedName>
        <fullName evidence="5">Flagellar hook-associated protein 2</fullName>
        <shortName evidence="5">HAP2</shortName>
    </recommendedName>
    <alternativeName>
        <fullName evidence="5">Flagellar cap protein</fullName>
    </alternativeName>
</protein>
<dbReference type="GO" id="GO:0005576">
    <property type="term" value="C:extracellular region"/>
    <property type="evidence" value="ECO:0007669"/>
    <property type="project" value="UniProtKB-SubCell"/>
</dbReference>
<dbReference type="InterPro" id="IPR040026">
    <property type="entry name" value="FliD"/>
</dbReference>
<evidence type="ECO:0000313" key="9">
    <source>
        <dbReference type="EMBL" id="SNX98140.1"/>
    </source>
</evidence>
<feature type="domain" description="Flagellar hook-associated protein 2 C-terminal" evidence="8">
    <location>
        <begin position="209"/>
        <end position="446"/>
    </location>
</feature>